<keyword evidence="3" id="KW-1185">Reference proteome</keyword>
<dbReference type="InterPro" id="IPR008620">
    <property type="entry name" value="FixH"/>
</dbReference>
<dbReference type="RefSeq" id="WP_382270664.1">
    <property type="nucleotide sequence ID" value="NZ_JBHTBU010000001.1"/>
</dbReference>
<proteinExistence type="predicted"/>
<protein>
    <submittedName>
        <fullName evidence="2">FixH family protein</fullName>
    </submittedName>
</protein>
<name>A0ABW2I8Y0_9BURK</name>
<accession>A0ABW2I8Y0</accession>
<gene>
    <name evidence="2" type="ORF">ACFQPC_05580</name>
</gene>
<feature type="transmembrane region" description="Helical" evidence="1">
    <location>
        <begin position="24"/>
        <end position="45"/>
    </location>
</feature>
<dbReference type="EMBL" id="JBHTBU010000001">
    <property type="protein sequence ID" value="MFC7287505.1"/>
    <property type="molecule type" value="Genomic_DNA"/>
</dbReference>
<dbReference type="Pfam" id="PF05751">
    <property type="entry name" value="FixH"/>
    <property type="match status" value="1"/>
</dbReference>
<organism evidence="2 3">
    <name type="scientific">Herminiimonas glaciei</name>
    <dbReference type="NCBI Taxonomy" id="523788"/>
    <lineage>
        <taxon>Bacteria</taxon>
        <taxon>Pseudomonadati</taxon>
        <taxon>Pseudomonadota</taxon>
        <taxon>Betaproteobacteria</taxon>
        <taxon>Burkholderiales</taxon>
        <taxon>Oxalobacteraceae</taxon>
        <taxon>Herminiimonas</taxon>
    </lineage>
</organism>
<keyword evidence="1" id="KW-0472">Membrane</keyword>
<keyword evidence="1" id="KW-1133">Transmembrane helix</keyword>
<evidence type="ECO:0000313" key="3">
    <source>
        <dbReference type="Proteomes" id="UP001596542"/>
    </source>
</evidence>
<sequence>MSAHSAILNRTPDEAPWYKHRWPWLLMLGPFTVVVAGIFTIWIAVTQQDALVVDDYYKQGKAINQDLRRDRVASNLGMHFSIYYDTDRQKLVGNVSSDARQIIGDISLRLIHATLPEKDISLNAKADADGRFEISLPELTAGRWQVWIENRQRDWRLGGVWLWPAQKSLILDADVTSLH</sequence>
<keyword evidence="1" id="KW-0812">Transmembrane</keyword>
<reference evidence="3" key="1">
    <citation type="journal article" date="2019" name="Int. J. Syst. Evol. Microbiol.">
        <title>The Global Catalogue of Microorganisms (GCM) 10K type strain sequencing project: providing services to taxonomists for standard genome sequencing and annotation.</title>
        <authorList>
            <consortium name="The Broad Institute Genomics Platform"/>
            <consortium name="The Broad Institute Genome Sequencing Center for Infectious Disease"/>
            <person name="Wu L."/>
            <person name="Ma J."/>
        </authorList>
    </citation>
    <scope>NUCLEOTIDE SEQUENCE [LARGE SCALE GENOMIC DNA]</scope>
    <source>
        <strain evidence="3">KACC 12508</strain>
    </source>
</reference>
<comment type="caution">
    <text evidence="2">The sequence shown here is derived from an EMBL/GenBank/DDBJ whole genome shotgun (WGS) entry which is preliminary data.</text>
</comment>
<evidence type="ECO:0000256" key="1">
    <source>
        <dbReference type="SAM" id="Phobius"/>
    </source>
</evidence>
<dbReference type="Proteomes" id="UP001596542">
    <property type="component" value="Unassembled WGS sequence"/>
</dbReference>
<evidence type="ECO:0000313" key="2">
    <source>
        <dbReference type="EMBL" id="MFC7287505.1"/>
    </source>
</evidence>